<evidence type="ECO:0000313" key="2">
    <source>
        <dbReference type="EMBL" id="CAH1449959.1"/>
    </source>
</evidence>
<sequence>MKDLGGCRGKGVEDLGVAGADKGRPRGVTRASHCPSLIKGEEAHHHNNNNNPNICPAAAIARKEEDVATIR</sequence>
<organism evidence="2 3">
    <name type="scientific">Lactuca virosa</name>
    <dbReference type="NCBI Taxonomy" id="75947"/>
    <lineage>
        <taxon>Eukaryota</taxon>
        <taxon>Viridiplantae</taxon>
        <taxon>Streptophyta</taxon>
        <taxon>Embryophyta</taxon>
        <taxon>Tracheophyta</taxon>
        <taxon>Spermatophyta</taxon>
        <taxon>Magnoliopsida</taxon>
        <taxon>eudicotyledons</taxon>
        <taxon>Gunneridae</taxon>
        <taxon>Pentapetalae</taxon>
        <taxon>asterids</taxon>
        <taxon>campanulids</taxon>
        <taxon>Asterales</taxon>
        <taxon>Asteraceae</taxon>
        <taxon>Cichorioideae</taxon>
        <taxon>Cichorieae</taxon>
        <taxon>Lactucinae</taxon>
        <taxon>Lactuca</taxon>
    </lineage>
</organism>
<proteinExistence type="predicted"/>
<dbReference type="Proteomes" id="UP001157418">
    <property type="component" value="Unassembled WGS sequence"/>
</dbReference>
<evidence type="ECO:0000313" key="3">
    <source>
        <dbReference type="Proteomes" id="UP001157418"/>
    </source>
</evidence>
<feature type="region of interest" description="Disordered" evidence="1">
    <location>
        <begin position="1"/>
        <end position="31"/>
    </location>
</feature>
<evidence type="ECO:0000256" key="1">
    <source>
        <dbReference type="SAM" id="MobiDB-lite"/>
    </source>
</evidence>
<comment type="caution">
    <text evidence="2">The sequence shown here is derived from an EMBL/GenBank/DDBJ whole genome shotgun (WGS) entry which is preliminary data.</text>
</comment>
<reference evidence="2 3" key="1">
    <citation type="submission" date="2022-01" db="EMBL/GenBank/DDBJ databases">
        <authorList>
            <person name="Xiong W."/>
            <person name="Schranz E."/>
        </authorList>
    </citation>
    <scope>NUCLEOTIDE SEQUENCE [LARGE SCALE GENOMIC DNA]</scope>
</reference>
<accession>A0AAU9PIW4</accession>
<gene>
    <name evidence="2" type="ORF">LVIROSA_LOCUS35411</name>
</gene>
<name>A0AAU9PIW4_9ASTR</name>
<protein>
    <submittedName>
        <fullName evidence="2">Uncharacterized protein</fullName>
    </submittedName>
</protein>
<keyword evidence="3" id="KW-1185">Reference proteome</keyword>
<feature type="compositionally biased region" description="Basic and acidic residues" evidence="1">
    <location>
        <begin position="1"/>
        <end position="13"/>
    </location>
</feature>
<dbReference type="EMBL" id="CAKMRJ010005634">
    <property type="protein sequence ID" value="CAH1449959.1"/>
    <property type="molecule type" value="Genomic_DNA"/>
</dbReference>
<dbReference type="AlphaFoldDB" id="A0AAU9PIW4"/>